<name>A0AAF1BJP8_9TREE</name>
<protein>
    <submittedName>
        <fullName evidence="2">Uncharacterized protein</fullName>
    </submittedName>
</protein>
<keyword evidence="1" id="KW-0732">Signal</keyword>
<sequence>MKLALATVTTLLATALAAPSPANTDLTLASALPRPSPDLFFPCKHTTSCVFPSRCDKLCADQGLRLARLQTCGYAPIRFAAKCCCR</sequence>
<evidence type="ECO:0000313" key="3">
    <source>
        <dbReference type="Proteomes" id="UP000827549"/>
    </source>
</evidence>
<keyword evidence="3" id="KW-1185">Reference proteome</keyword>
<accession>A0AAF1BJP8</accession>
<feature type="signal peptide" evidence="1">
    <location>
        <begin position="1"/>
        <end position="17"/>
    </location>
</feature>
<dbReference type="EMBL" id="CP086716">
    <property type="protein sequence ID" value="WOO80115.1"/>
    <property type="molecule type" value="Genomic_DNA"/>
</dbReference>
<evidence type="ECO:0000256" key="1">
    <source>
        <dbReference type="SAM" id="SignalP"/>
    </source>
</evidence>
<gene>
    <name evidence="2" type="ORF">LOC62_03G003626</name>
</gene>
<dbReference type="AlphaFoldDB" id="A0AAF1BJP8"/>
<dbReference type="Proteomes" id="UP000827549">
    <property type="component" value="Chromosome 3"/>
</dbReference>
<feature type="chain" id="PRO_5042194506" evidence="1">
    <location>
        <begin position="18"/>
        <end position="86"/>
    </location>
</feature>
<dbReference type="RefSeq" id="XP_062626147.1">
    <property type="nucleotide sequence ID" value="XM_062770163.1"/>
</dbReference>
<evidence type="ECO:0000313" key="2">
    <source>
        <dbReference type="EMBL" id="WOO80115.1"/>
    </source>
</evidence>
<dbReference type="GeneID" id="87806868"/>
<organism evidence="2 3">
    <name type="scientific">Vanrija pseudolonga</name>
    <dbReference type="NCBI Taxonomy" id="143232"/>
    <lineage>
        <taxon>Eukaryota</taxon>
        <taxon>Fungi</taxon>
        <taxon>Dikarya</taxon>
        <taxon>Basidiomycota</taxon>
        <taxon>Agaricomycotina</taxon>
        <taxon>Tremellomycetes</taxon>
        <taxon>Trichosporonales</taxon>
        <taxon>Trichosporonaceae</taxon>
        <taxon>Vanrija</taxon>
    </lineage>
</organism>
<reference evidence="2" key="1">
    <citation type="submission" date="2023-10" db="EMBL/GenBank/DDBJ databases">
        <authorList>
            <person name="Noh H."/>
        </authorList>
    </citation>
    <scope>NUCLEOTIDE SEQUENCE</scope>
    <source>
        <strain evidence="2">DUCC4014</strain>
    </source>
</reference>
<proteinExistence type="predicted"/>